<name>A0A0F0H4J8_LENAE</name>
<dbReference type="AlphaFoldDB" id="A0A0F0H4J8"/>
<gene>
    <name evidence="1" type="ORF">UK23_14820</name>
</gene>
<sequence length="285" mass="29965">MTDDLSGLGRDRTPVRTALESALGAADRVSAVDEQAALLRAVHLMHQPAIAVRNTSPDDLRGVYSIVDHNEEAALHLRCSPAELASQPLSLLLAADTARAVSALADRAMRAGGRVTAEVFAPDPLADLIGGPVVSVRATPAGGLVLVSWFAGHEQYRRAGSEATVGDRLAVADALDLVADAGIGLFTMDLVTGDVVWTDGMYELFGVARVGERAPNLDAVLALTTVETAELGLAAWLELVHHGTPMNVRFQFRPASSGRWVRLVARASTGADGFPQRVSGICMGD</sequence>
<dbReference type="Proteomes" id="UP000033393">
    <property type="component" value="Unassembled WGS sequence"/>
</dbReference>
<evidence type="ECO:0000313" key="2">
    <source>
        <dbReference type="Proteomes" id="UP000033393"/>
    </source>
</evidence>
<keyword evidence="2" id="KW-1185">Reference proteome</keyword>
<reference evidence="1 2" key="1">
    <citation type="submission" date="2015-02" db="EMBL/GenBank/DDBJ databases">
        <authorList>
            <person name="Ju K.-S."/>
            <person name="Doroghazi J.R."/>
            <person name="Metcalf W."/>
        </authorList>
    </citation>
    <scope>NUCLEOTIDE SEQUENCE [LARGE SCALE GENOMIC DNA]</scope>
    <source>
        <strain evidence="1 2">NRRL B-16140</strain>
    </source>
</reference>
<accession>A0A0F0H4J8</accession>
<dbReference type="RefSeq" id="WP_045312080.1">
    <property type="nucleotide sequence ID" value="NZ_JYJG01000087.1"/>
</dbReference>
<dbReference type="OrthoDB" id="341868at2"/>
<dbReference type="PATRIC" id="fig|68170.10.peg.3178"/>
<evidence type="ECO:0000313" key="1">
    <source>
        <dbReference type="EMBL" id="KJK49242.1"/>
    </source>
</evidence>
<proteinExistence type="predicted"/>
<organism evidence="1 2">
    <name type="scientific">Lentzea aerocolonigenes</name>
    <name type="common">Lechevalieria aerocolonigenes</name>
    <name type="synonym">Saccharothrix aerocolonigenes</name>
    <dbReference type="NCBI Taxonomy" id="68170"/>
    <lineage>
        <taxon>Bacteria</taxon>
        <taxon>Bacillati</taxon>
        <taxon>Actinomycetota</taxon>
        <taxon>Actinomycetes</taxon>
        <taxon>Pseudonocardiales</taxon>
        <taxon>Pseudonocardiaceae</taxon>
        <taxon>Lentzea</taxon>
    </lineage>
</organism>
<protein>
    <submittedName>
        <fullName evidence="1">Uncharacterized protein</fullName>
    </submittedName>
</protein>
<dbReference type="Gene3D" id="3.30.450.20">
    <property type="entry name" value="PAS domain"/>
    <property type="match status" value="1"/>
</dbReference>
<dbReference type="EMBL" id="JYJG01000087">
    <property type="protein sequence ID" value="KJK49242.1"/>
    <property type="molecule type" value="Genomic_DNA"/>
</dbReference>
<comment type="caution">
    <text evidence="1">The sequence shown here is derived from an EMBL/GenBank/DDBJ whole genome shotgun (WGS) entry which is preliminary data.</text>
</comment>